<dbReference type="GO" id="GO:0007034">
    <property type="term" value="P:vacuolar transport"/>
    <property type="evidence" value="ECO:0007669"/>
    <property type="project" value="EnsemblFungi"/>
</dbReference>
<dbReference type="GO" id="GO:0007124">
    <property type="term" value="P:pseudohyphal growth"/>
    <property type="evidence" value="ECO:0007669"/>
    <property type="project" value="EnsemblFungi"/>
</dbReference>
<dbReference type="AlphaFoldDB" id="H2B1P9"/>
<keyword evidence="6 9" id="KW-1133">Transmembrane helix</keyword>
<evidence type="ECO:0000256" key="8">
    <source>
        <dbReference type="ARBA" id="ARBA00023136"/>
    </source>
</evidence>
<sequence length="664" mass="76008">MRLRPTTFIIFFLLIVTISTIIYGHIPIIQRHDANRLTPNIYRKGDDVELIVNKIESDLTKLPYGYYDLPFICPPTNQRKPLHMSLTEILRGDRKWQSDYSLTFGKDNDCAVLCARKTTPEGIQKAINLVKKDYIVQWSIDNDLPASTTFISTSENRKYYIPGFSLGFVDPDTETAYLNNHVMLVIRYHAIDDEHFTIVGLEVYPKSVSDYHCPGASRNYEQFELVANDDEEVTYIPFTYSVYWREEFDVEWKDRYSFFSNSGELSKEITDKFRWILLANSSGLALFISMIVSVIFLRISKKNKNENSAIESKKGSMDVIARKWLRNDRTIHFNFLIVLVSFGVHFAFTLLGSLAISCSLQKFDNIRNSVLTLVLLFFVLGGFMASFVGTCLIMQKNKTMYKGSLKRLHYSPLFAMCCGSLLPAVIMIITIFLNNIVWAHGSSRALPLKTILFLISIYFIVCIPLSLLGGSYASDICQKRTLRAFSSPAQQKLAVTNSNLARTIKSIFDDPFSGLLASIGGLFPFFIIYVELQHVYKFVWLEKASFYYLRWFLFANIIILCIVVVEIAIISAYIMMHSSRSSLENSWRWRSFQISSSCAWYMELYSLYYIFYVLNTTGFSSILLSVCSSALFNGLCGCALGSIGYLATCWFVGRVYKLGNFNRQ</sequence>
<dbReference type="FunCoup" id="H2B1P9">
    <property type="interactions" value="29"/>
</dbReference>
<keyword evidence="8 9" id="KW-0472">Membrane</keyword>
<evidence type="ECO:0000256" key="9">
    <source>
        <dbReference type="RuleBase" id="RU363079"/>
    </source>
</evidence>
<dbReference type="OrthoDB" id="1666796at2759"/>
<evidence type="ECO:0000256" key="3">
    <source>
        <dbReference type="ARBA" id="ARBA00005227"/>
    </source>
</evidence>
<dbReference type="KEGG" id="kaf:KAFR_0K01950"/>
<feature type="transmembrane region" description="Helical" evidence="9">
    <location>
        <begin position="512"/>
        <end position="530"/>
    </location>
</feature>
<reference evidence="10 11" key="1">
    <citation type="journal article" date="2011" name="Proc. Natl. Acad. Sci. U.S.A.">
        <title>Evolutionary erosion of yeast sex chromosomes by mating-type switching accidents.</title>
        <authorList>
            <person name="Gordon J.L."/>
            <person name="Armisen D."/>
            <person name="Proux-Wera E."/>
            <person name="Oheigeartaigh S.S."/>
            <person name="Byrne K.P."/>
            <person name="Wolfe K.H."/>
        </authorList>
    </citation>
    <scope>NUCLEOTIDE SEQUENCE [LARGE SCALE GENOMIC DNA]</scope>
    <source>
        <strain evidence="11">ATCC 22294 / BCRC 22015 / CBS 2517 / CECT 1963 / NBRC 1671 / NRRL Y-8276</strain>
    </source>
</reference>
<evidence type="ECO:0000256" key="6">
    <source>
        <dbReference type="ARBA" id="ARBA00022989"/>
    </source>
</evidence>
<feature type="transmembrane region" description="Helical" evidence="9">
    <location>
        <begin position="275"/>
        <end position="297"/>
    </location>
</feature>
<feature type="transmembrane region" description="Helical" evidence="9">
    <location>
        <begin position="333"/>
        <end position="357"/>
    </location>
</feature>
<feature type="transmembrane region" description="Helical" evidence="9">
    <location>
        <begin position="369"/>
        <end position="393"/>
    </location>
</feature>
<proteinExistence type="inferred from homology"/>
<evidence type="ECO:0000256" key="5">
    <source>
        <dbReference type="ARBA" id="ARBA00022729"/>
    </source>
</evidence>
<dbReference type="HOGENOM" id="CLU_010714_4_0_1"/>
<evidence type="ECO:0000256" key="7">
    <source>
        <dbReference type="ARBA" id="ARBA00023034"/>
    </source>
</evidence>
<dbReference type="Pfam" id="PF02990">
    <property type="entry name" value="EMP70"/>
    <property type="match status" value="1"/>
</dbReference>
<dbReference type="GO" id="GO:0005794">
    <property type="term" value="C:Golgi apparatus"/>
    <property type="evidence" value="ECO:0007669"/>
    <property type="project" value="UniProtKB-SubCell"/>
</dbReference>
<accession>H2B1P9</accession>
<keyword evidence="7" id="KW-0333">Golgi apparatus</keyword>
<dbReference type="GO" id="GO:0006878">
    <property type="term" value="P:intracellular copper ion homeostasis"/>
    <property type="evidence" value="ECO:0007669"/>
    <property type="project" value="EnsemblFungi"/>
</dbReference>
<dbReference type="EMBL" id="HE650831">
    <property type="protein sequence ID" value="CCF60549.1"/>
    <property type="molecule type" value="Genomic_DNA"/>
</dbReference>
<dbReference type="PANTHER" id="PTHR10766:SF55">
    <property type="entry name" value="TRANSMEMBRANE 9 SUPERFAMILY MEMBER 4"/>
    <property type="match status" value="1"/>
</dbReference>
<organism evidence="10 11">
    <name type="scientific">Kazachstania africana (strain ATCC 22294 / BCRC 22015 / CBS 2517 / CECT 1963 / NBRC 1671 / NRRL Y-8276)</name>
    <name type="common">Yeast</name>
    <name type="synonym">Kluyveromyces africanus</name>
    <dbReference type="NCBI Taxonomy" id="1071382"/>
    <lineage>
        <taxon>Eukaryota</taxon>
        <taxon>Fungi</taxon>
        <taxon>Dikarya</taxon>
        <taxon>Ascomycota</taxon>
        <taxon>Saccharomycotina</taxon>
        <taxon>Saccharomycetes</taxon>
        <taxon>Saccharomycetales</taxon>
        <taxon>Saccharomycetaceae</taxon>
        <taxon>Kazachstania</taxon>
    </lineage>
</organism>
<feature type="transmembrane region" description="Helical" evidence="9">
    <location>
        <begin position="550"/>
        <end position="574"/>
    </location>
</feature>
<keyword evidence="4 9" id="KW-0812">Transmembrane</keyword>
<dbReference type="eggNOG" id="KOG1278">
    <property type="taxonomic scope" value="Eukaryota"/>
</dbReference>
<feature type="transmembrane region" description="Helical" evidence="9">
    <location>
        <begin position="631"/>
        <end position="653"/>
    </location>
</feature>
<name>H2B1P9_KAZAF</name>
<dbReference type="GO" id="GO:0001403">
    <property type="term" value="P:invasive growth in response to glucose limitation"/>
    <property type="evidence" value="ECO:0007669"/>
    <property type="project" value="EnsemblFungi"/>
</dbReference>
<dbReference type="InterPro" id="IPR004240">
    <property type="entry name" value="EMP70"/>
</dbReference>
<feature type="transmembrane region" description="Helical" evidence="9">
    <location>
        <begin position="7"/>
        <end position="26"/>
    </location>
</feature>
<evidence type="ECO:0000256" key="2">
    <source>
        <dbReference type="ARBA" id="ARBA00004555"/>
    </source>
</evidence>
<keyword evidence="5" id="KW-0732">Signal</keyword>
<dbReference type="PANTHER" id="PTHR10766">
    <property type="entry name" value="TRANSMEMBRANE 9 SUPERFAMILY PROTEIN"/>
    <property type="match status" value="1"/>
</dbReference>
<evidence type="ECO:0000313" key="11">
    <source>
        <dbReference type="Proteomes" id="UP000005220"/>
    </source>
</evidence>
<dbReference type="Proteomes" id="UP000005220">
    <property type="component" value="Chromosome 11"/>
</dbReference>
<comment type="similarity">
    <text evidence="3 9">Belongs to the nonaspanin (TM9SF) (TC 9.A.2) family.</text>
</comment>
<protein>
    <recommendedName>
        <fullName evidence="9">Transmembrane 9 superfamily member</fullName>
    </recommendedName>
</protein>
<gene>
    <name evidence="10" type="primary">KAFR0K01950</name>
    <name evidence="10" type="ORF">KAFR_0K01950</name>
</gene>
<dbReference type="RefSeq" id="XP_003959684.1">
    <property type="nucleotide sequence ID" value="XM_003959635.1"/>
</dbReference>
<evidence type="ECO:0000313" key="10">
    <source>
        <dbReference type="EMBL" id="CCF60549.1"/>
    </source>
</evidence>
<dbReference type="GO" id="GO:0072657">
    <property type="term" value="P:protein localization to membrane"/>
    <property type="evidence" value="ECO:0007669"/>
    <property type="project" value="TreeGrafter"/>
</dbReference>
<feature type="transmembrane region" description="Helical" evidence="9">
    <location>
        <begin position="413"/>
        <end position="439"/>
    </location>
</feature>
<evidence type="ECO:0000256" key="4">
    <source>
        <dbReference type="ARBA" id="ARBA00022692"/>
    </source>
</evidence>
<dbReference type="GeneID" id="13886738"/>
<keyword evidence="11" id="KW-1185">Reference proteome</keyword>
<dbReference type="InParanoid" id="H2B1P9"/>
<comment type="subcellular location">
    <subcellularLocation>
        <location evidence="2">Golgi apparatus</location>
    </subcellularLocation>
    <subcellularLocation>
        <location evidence="1">Membrane</location>
        <topology evidence="1">Multi-pass membrane protein</topology>
    </subcellularLocation>
</comment>
<dbReference type="GO" id="GO:0016020">
    <property type="term" value="C:membrane"/>
    <property type="evidence" value="ECO:0007669"/>
    <property type="project" value="UniProtKB-SubCell"/>
</dbReference>
<evidence type="ECO:0000256" key="1">
    <source>
        <dbReference type="ARBA" id="ARBA00004141"/>
    </source>
</evidence>
<feature type="transmembrane region" description="Helical" evidence="9">
    <location>
        <begin position="451"/>
        <end position="473"/>
    </location>
</feature>